<evidence type="ECO:0000256" key="1">
    <source>
        <dbReference type="ARBA" id="ARBA00009809"/>
    </source>
</evidence>
<dbReference type="Gene3D" id="3.20.20.80">
    <property type="entry name" value="Glycosidases"/>
    <property type="match status" value="1"/>
</dbReference>
<feature type="active site" description="Nucleophile" evidence="4">
    <location>
        <position position="257"/>
    </location>
</feature>
<dbReference type="Pfam" id="PF01301">
    <property type="entry name" value="Glyco_hydro_35"/>
    <property type="match status" value="1"/>
</dbReference>
<dbReference type="InterPro" id="IPR026283">
    <property type="entry name" value="B-gal_1-like"/>
</dbReference>
<comment type="similarity">
    <text evidence="1 6">Belongs to the glycosyl hydrolase 35 family.</text>
</comment>
<dbReference type="InterPro" id="IPR031330">
    <property type="entry name" value="Gly_Hdrlase_35_cat"/>
</dbReference>
<dbReference type="InterPro" id="IPR019801">
    <property type="entry name" value="Glyco_hydro_35_CS"/>
</dbReference>
<keyword evidence="11" id="KW-1185">Reference proteome</keyword>
<dbReference type="FunFam" id="3.20.20.80:FF:000115">
    <property type="entry name" value="Beta-galactosidase"/>
    <property type="match status" value="1"/>
</dbReference>
<keyword evidence="3 5" id="KW-0326">Glycosidase</keyword>
<comment type="catalytic activity">
    <reaction evidence="5">
        <text>Hydrolysis of terminal non-reducing beta-D-galactose residues in beta-D-galactosides.</text>
        <dbReference type="EC" id="3.2.1.23"/>
    </reaction>
</comment>
<accession>A0A7S7NSQ2</accession>
<dbReference type="InterPro" id="IPR048913">
    <property type="entry name" value="BetaGal_gal-bd"/>
</dbReference>
<organism evidence="10 11">
    <name type="scientific">Paludibaculum fermentans</name>
    <dbReference type="NCBI Taxonomy" id="1473598"/>
    <lineage>
        <taxon>Bacteria</taxon>
        <taxon>Pseudomonadati</taxon>
        <taxon>Acidobacteriota</taxon>
        <taxon>Terriglobia</taxon>
        <taxon>Bryobacterales</taxon>
        <taxon>Bryobacteraceae</taxon>
        <taxon>Paludibaculum</taxon>
    </lineage>
</organism>
<dbReference type="PIRSF" id="PIRSF006336">
    <property type="entry name" value="B-gal"/>
    <property type="match status" value="1"/>
</dbReference>
<dbReference type="EC" id="3.2.1.23" evidence="5"/>
<dbReference type="InterPro" id="IPR017853">
    <property type="entry name" value="GH"/>
</dbReference>
<dbReference type="InterPro" id="IPR048912">
    <property type="entry name" value="BetaGal1-like_ABD1"/>
</dbReference>
<feature type="domain" description="Beta-galactosidase galactose-binding" evidence="9">
    <location>
        <begin position="518"/>
        <end position="576"/>
    </location>
</feature>
<reference evidence="10 11" key="1">
    <citation type="submission" date="2020-10" db="EMBL/GenBank/DDBJ databases">
        <title>Complete genome sequence of Paludibaculum fermentans P105T, a facultatively anaerobic acidobacterium capable of dissimilatory Fe(III) reduction.</title>
        <authorList>
            <person name="Dedysh S.N."/>
            <person name="Beletsky A.V."/>
            <person name="Kulichevskaya I.S."/>
            <person name="Mardanov A.V."/>
            <person name="Ravin N.V."/>
        </authorList>
    </citation>
    <scope>NUCLEOTIDE SEQUENCE [LARGE SCALE GENOMIC DNA]</scope>
    <source>
        <strain evidence="10 11">P105</strain>
    </source>
</reference>
<gene>
    <name evidence="10" type="ORF">IRI77_03260</name>
</gene>
<dbReference type="Proteomes" id="UP000593892">
    <property type="component" value="Chromosome"/>
</dbReference>
<evidence type="ECO:0000256" key="2">
    <source>
        <dbReference type="ARBA" id="ARBA00022801"/>
    </source>
</evidence>
<evidence type="ECO:0000259" key="8">
    <source>
        <dbReference type="Pfam" id="PF21317"/>
    </source>
</evidence>
<name>A0A7S7NSQ2_PALFE</name>
<dbReference type="PROSITE" id="PS01182">
    <property type="entry name" value="GLYCOSYL_HYDROL_F35"/>
    <property type="match status" value="1"/>
</dbReference>
<feature type="domain" description="Glycoside hydrolase 35 catalytic" evidence="7">
    <location>
        <begin position="34"/>
        <end position="347"/>
    </location>
</feature>
<feature type="active site" description="Proton donor" evidence="4">
    <location>
        <position position="181"/>
    </location>
</feature>
<dbReference type="Pfam" id="PF21317">
    <property type="entry name" value="BetaGal_ABD_1"/>
    <property type="match status" value="1"/>
</dbReference>
<dbReference type="AlphaFoldDB" id="A0A7S7NSQ2"/>
<dbReference type="SUPFAM" id="SSF51445">
    <property type="entry name" value="(Trans)glycosidases"/>
    <property type="match status" value="1"/>
</dbReference>
<proteinExistence type="inferred from homology"/>
<keyword evidence="2 5" id="KW-0378">Hydrolase</keyword>
<sequence>MNRRDALGVLAAAAARPLMGAPARPTFGVEGDRFVLNGKPWVIRSGEMHYARVPREYWRDRMRKMRAMGLNTLCMYSFWNLHEPRPGEFDFTGNLDIAAFIRTAQEEGLWVIVRPGPYSCAEWEFGGYPSWLFKDPDIKVRTTDPRFLEPAGRYLKRLVKEVAPLQITRGGPVILAQVENEYGSFGKDKEYLNAIRKMLVDGGLEITLYTSDGSLDYMLSGGTLPDLLSVVNFGGDPREEFANFAKFRKGVPLMCGEYWVGWFDHWGEQHHTGDNKVHLDGLNWMLERNISFNLYMVHGGTSFGPMAGANFDKVYQPDITSYDYDSPIDEAGRPAKKFAAYRAVIEKHLLPGEVIPELPAPLPMIEIPRFELKESAPLLPEMQPVLTADKPQTFESIGLDYGFVLYETPITAAGAGKLRVEGLHDYAVVMQGTRVLGRLDRRLEQDSLAVELHAGEPLRILVENMGRINFGLKLMEDRKGILGAVTLNGEELHGWSMSPYQIGKLRKLAFAKRAEAAPAFWRGTFALAAAADTYLDTQGWGKGYVWVNSHCLGRRWKIGPQQTLYCPKQFLKRGVNEVVVLDLEDGGARTLAGVKDPVWANT</sequence>
<dbReference type="Gene3D" id="2.60.120.260">
    <property type="entry name" value="Galactose-binding domain-like"/>
    <property type="match status" value="2"/>
</dbReference>
<dbReference type="GO" id="GO:0005975">
    <property type="term" value="P:carbohydrate metabolic process"/>
    <property type="evidence" value="ECO:0007669"/>
    <property type="project" value="InterPro"/>
</dbReference>
<evidence type="ECO:0000256" key="3">
    <source>
        <dbReference type="ARBA" id="ARBA00023295"/>
    </source>
</evidence>
<dbReference type="GO" id="GO:0004565">
    <property type="term" value="F:beta-galactosidase activity"/>
    <property type="evidence" value="ECO:0007669"/>
    <property type="project" value="UniProtKB-EC"/>
</dbReference>
<dbReference type="Pfam" id="PF21467">
    <property type="entry name" value="BetaGal_gal-bd"/>
    <property type="match status" value="1"/>
</dbReference>
<dbReference type="PRINTS" id="PR00742">
    <property type="entry name" value="GLHYDRLASE35"/>
</dbReference>
<evidence type="ECO:0000256" key="5">
    <source>
        <dbReference type="RuleBase" id="RU000675"/>
    </source>
</evidence>
<dbReference type="EMBL" id="CP063849">
    <property type="protein sequence ID" value="QOY88991.1"/>
    <property type="molecule type" value="Genomic_DNA"/>
</dbReference>
<evidence type="ECO:0000259" key="7">
    <source>
        <dbReference type="Pfam" id="PF01301"/>
    </source>
</evidence>
<protein>
    <recommendedName>
        <fullName evidence="5">Beta-galactosidase</fullName>
        <ecNumber evidence="5">3.2.1.23</ecNumber>
    </recommendedName>
</protein>
<evidence type="ECO:0000259" key="9">
    <source>
        <dbReference type="Pfam" id="PF21467"/>
    </source>
</evidence>
<dbReference type="InterPro" id="IPR001944">
    <property type="entry name" value="Glycoside_Hdrlase_35"/>
</dbReference>
<dbReference type="KEGG" id="pfer:IRI77_03260"/>
<dbReference type="RefSeq" id="WP_194450654.1">
    <property type="nucleotide sequence ID" value="NZ_CP063849.1"/>
</dbReference>
<evidence type="ECO:0000313" key="11">
    <source>
        <dbReference type="Proteomes" id="UP000593892"/>
    </source>
</evidence>
<dbReference type="SUPFAM" id="SSF49785">
    <property type="entry name" value="Galactose-binding domain-like"/>
    <property type="match status" value="1"/>
</dbReference>
<evidence type="ECO:0000256" key="4">
    <source>
        <dbReference type="PIRSR" id="PIRSR006336-1"/>
    </source>
</evidence>
<evidence type="ECO:0000313" key="10">
    <source>
        <dbReference type="EMBL" id="QOY88991.1"/>
    </source>
</evidence>
<feature type="domain" description="Beta-galactosidase 1-like first all-beta" evidence="8">
    <location>
        <begin position="391"/>
        <end position="500"/>
    </location>
</feature>
<evidence type="ECO:0000256" key="6">
    <source>
        <dbReference type="RuleBase" id="RU003679"/>
    </source>
</evidence>
<dbReference type="PANTHER" id="PTHR23421">
    <property type="entry name" value="BETA-GALACTOSIDASE RELATED"/>
    <property type="match status" value="1"/>
</dbReference>
<dbReference type="InterPro" id="IPR008979">
    <property type="entry name" value="Galactose-bd-like_sf"/>
</dbReference>